<protein>
    <submittedName>
        <fullName evidence="1">DinB family protein</fullName>
    </submittedName>
</protein>
<comment type="caution">
    <text evidence="1">The sequence shown here is derived from an EMBL/GenBank/DDBJ whole genome shotgun (WGS) entry which is preliminary data.</text>
</comment>
<dbReference type="InterPro" id="IPR007061">
    <property type="entry name" value="MST-like"/>
</dbReference>
<sequence>MDALQQDLKTLFDRDLNRLIKEVRDTPDELLWTTPKGISNSCGILVQHLVGNLNHYIGKGIGETGYLRDREREFTSTGISKEKLIEQVEELQQTLEPVFQTITEDRLDEPFALDFPFKVSNRGALMHLYGHLNYHLGQYNYLRRMQSS</sequence>
<dbReference type="SUPFAM" id="SSF109854">
    <property type="entry name" value="DinB/YfiT-like putative metalloenzymes"/>
    <property type="match status" value="1"/>
</dbReference>
<proteinExistence type="predicted"/>
<keyword evidence="2" id="KW-1185">Reference proteome</keyword>
<evidence type="ECO:0000313" key="2">
    <source>
        <dbReference type="Proteomes" id="UP001207918"/>
    </source>
</evidence>
<organism evidence="1 2">
    <name type="scientific">Fodinibius salsisoli</name>
    <dbReference type="NCBI Taxonomy" id="2820877"/>
    <lineage>
        <taxon>Bacteria</taxon>
        <taxon>Pseudomonadati</taxon>
        <taxon>Balneolota</taxon>
        <taxon>Balneolia</taxon>
        <taxon>Balneolales</taxon>
        <taxon>Balneolaceae</taxon>
        <taxon>Fodinibius</taxon>
    </lineage>
</organism>
<gene>
    <name evidence="1" type="ORF">J6I44_04940</name>
</gene>
<reference evidence="1 2" key="1">
    <citation type="submission" date="2021-03" db="EMBL/GenBank/DDBJ databases">
        <title>Aliifodinibius sp. nov., a new bacterium isolated from saline soil.</title>
        <authorList>
            <person name="Galisteo C."/>
            <person name="De La Haba R."/>
            <person name="Sanchez-Porro C."/>
            <person name="Ventosa A."/>
        </authorList>
    </citation>
    <scope>NUCLEOTIDE SEQUENCE [LARGE SCALE GENOMIC DNA]</scope>
    <source>
        <strain evidence="1 2">1BSP15-2V2</strain>
    </source>
</reference>
<dbReference type="RefSeq" id="WP_265764888.1">
    <property type="nucleotide sequence ID" value="NZ_JAGGJA010000003.1"/>
</dbReference>
<dbReference type="Gene3D" id="1.20.120.450">
    <property type="entry name" value="dinb family like domain"/>
    <property type="match status" value="1"/>
</dbReference>
<name>A0ABT3PJU4_9BACT</name>
<dbReference type="EMBL" id="JAGGJA010000003">
    <property type="protein sequence ID" value="MCW9706184.1"/>
    <property type="molecule type" value="Genomic_DNA"/>
</dbReference>
<dbReference type="InterPro" id="IPR034660">
    <property type="entry name" value="DinB/YfiT-like"/>
</dbReference>
<dbReference type="Proteomes" id="UP001207918">
    <property type="component" value="Unassembled WGS sequence"/>
</dbReference>
<evidence type="ECO:0000313" key="1">
    <source>
        <dbReference type="EMBL" id="MCW9706184.1"/>
    </source>
</evidence>
<accession>A0ABT3PJU4</accession>
<dbReference type="Pfam" id="PF04978">
    <property type="entry name" value="MST"/>
    <property type="match status" value="1"/>
</dbReference>